<dbReference type="InterPro" id="IPR052162">
    <property type="entry name" value="Sensor_kinase/Photoreceptor"/>
</dbReference>
<evidence type="ECO:0000256" key="5">
    <source>
        <dbReference type="ARBA" id="ARBA00022777"/>
    </source>
</evidence>
<dbReference type="AlphaFoldDB" id="A0A1J5RNH9"/>
<dbReference type="SUPFAM" id="SSF55785">
    <property type="entry name" value="PYP-like sensor domain (PAS domain)"/>
    <property type="match status" value="1"/>
</dbReference>
<feature type="domain" description="Histidine kinase" evidence="6">
    <location>
        <begin position="410"/>
        <end position="619"/>
    </location>
</feature>
<reference evidence="9" key="1">
    <citation type="submission" date="2016-10" db="EMBL/GenBank/DDBJ databases">
        <title>Sequence of Gallionella enrichment culture.</title>
        <authorList>
            <person name="Poehlein A."/>
            <person name="Muehling M."/>
            <person name="Daniel R."/>
        </authorList>
    </citation>
    <scope>NUCLEOTIDE SEQUENCE</scope>
</reference>
<dbReference type="EC" id="2.7.13.3" evidence="2"/>
<dbReference type="SUPFAM" id="SSF47384">
    <property type="entry name" value="Homodimeric domain of signal transducing histidine kinase"/>
    <property type="match status" value="1"/>
</dbReference>
<dbReference type="PANTHER" id="PTHR43304">
    <property type="entry name" value="PHYTOCHROME-LIKE PROTEIN CPH1"/>
    <property type="match status" value="1"/>
</dbReference>
<keyword evidence="4 9" id="KW-0808">Transferase</keyword>
<evidence type="ECO:0000259" key="7">
    <source>
        <dbReference type="PROSITE" id="PS50112"/>
    </source>
</evidence>
<dbReference type="InterPro" id="IPR003594">
    <property type="entry name" value="HATPase_dom"/>
</dbReference>
<feature type="domain" description="PAS" evidence="7">
    <location>
        <begin position="274"/>
        <end position="320"/>
    </location>
</feature>
<dbReference type="SMART" id="SM00091">
    <property type="entry name" value="PAS"/>
    <property type="match status" value="1"/>
</dbReference>
<dbReference type="SMART" id="SM00387">
    <property type="entry name" value="HATPase_c"/>
    <property type="match status" value="1"/>
</dbReference>
<evidence type="ECO:0000259" key="6">
    <source>
        <dbReference type="PROSITE" id="PS50109"/>
    </source>
</evidence>
<dbReference type="InterPro" id="IPR036097">
    <property type="entry name" value="HisK_dim/P_sf"/>
</dbReference>
<dbReference type="Pfam" id="PF02518">
    <property type="entry name" value="HATPase_c"/>
    <property type="match status" value="1"/>
</dbReference>
<accession>A0A1J5RNH9</accession>
<dbReference type="NCBIfam" id="TIGR00229">
    <property type="entry name" value="sensory_box"/>
    <property type="match status" value="1"/>
</dbReference>
<dbReference type="Gene3D" id="3.30.450.20">
    <property type="entry name" value="PAS domain"/>
    <property type="match status" value="1"/>
</dbReference>
<dbReference type="PRINTS" id="PR00344">
    <property type="entry name" value="BCTRLSENSOR"/>
</dbReference>
<dbReference type="InterPro" id="IPR045812">
    <property type="entry name" value="DAHL"/>
</dbReference>
<dbReference type="InterPro" id="IPR001610">
    <property type="entry name" value="PAC"/>
</dbReference>
<dbReference type="InterPro" id="IPR036890">
    <property type="entry name" value="HATPase_C_sf"/>
</dbReference>
<dbReference type="InterPro" id="IPR000700">
    <property type="entry name" value="PAS-assoc_C"/>
</dbReference>
<evidence type="ECO:0000256" key="3">
    <source>
        <dbReference type="ARBA" id="ARBA00022553"/>
    </source>
</evidence>
<evidence type="ECO:0000313" key="9">
    <source>
        <dbReference type="EMBL" id="OIQ91051.1"/>
    </source>
</evidence>
<evidence type="ECO:0000259" key="8">
    <source>
        <dbReference type="PROSITE" id="PS50113"/>
    </source>
</evidence>
<feature type="domain" description="PAC" evidence="8">
    <location>
        <begin position="345"/>
        <end position="399"/>
    </location>
</feature>
<dbReference type="Pfam" id="PF13426">
    <property type="entry name" value="PAS_9"/>
    <property type="match status" value="1"/>
</dbReference>
<proteinExistence type="predicted"/>
<dbReference type="PROSITE" id="PS50112">
    <property type="entry name" value="PAS"/>
    <property type="match status" value="1"/>
</dbReference>
<protein>
    <recommendedName>
        <fullName evidence="2">histidine kinase</fullName>
        <ecNumber evidence="2">2.7.13.3</ecNumber>
    </recommendedName>
</protein>
<dbReference type="SUPFAM" id="SSF55874">
    <property type="entry name" value="ATPase domain of HSP90 chaperone/DNA topoisomerase II/histidine kinase"/>
    <property type="match status" value="1"/>
</dbReference>
<evidence type="ECO:0000256" key="4">
    <source>
        <dbReference type="ARBA" id="ARBA00022679"/>
    </source>
</evidence>
<name>A0A1J5RNH9_9ZZZZ</name>
<dbReference type="SMART" id="SM00086">
    <property type="entry name" value="PAC"/>
    <property type="match status" value="1"/>
</dbReference>
<dbReference type="EMBL" id="MLJW01000271">
    <property type="protein sequence ID" value="OIQ91051.1"/>
    <property type="molecule type" value="Genomic_DNA"/>
</dbReference>
<dbReference type="Gene3D" id="3.30.565.10">
    <property type="entry name" value="Histidine kinase-like ATPase, C-terminal domain"/>
    <property type="match status" value="1"/>
</dbReference>
<dbReference type="InterPro" id="IPR000014">
    <property type="entry name" value="PAS"/>
</dbReference>
<dbReference type="GO" id="GO:0000155">
    <property type="term" value="F:phosphorelay sensor kinase activity"/>
    <property type="evidence" value="ECO:0007669"/>
    <property type="project" value="InterPro"/>
</dbReference>
<evidence type="ECO:0000256" key="1">
    <source>
        <dbReference type="ARBA" id="ARBA00000085"/>
    </source>
</evidence>
<dbReference type="PROSITE" id="PS50109">
    <property type="entry name" value="HIS_KIN"/>
    <property type="match status" value="1"/>
</dbReference>
<dbReference type="CDD" id="cd00130">
    <property type="entry name" value="PAS"/>
    <property type="match status" value="1"/>
</dbReference>
<gene>
    <name evidence="9" type="primary">cph1_37</name>
    <name evidence="9" type="ORF">GALL_270170</name>
</gene>
<keyword evidence="5" id="KW-0418">Kinase</keyword>
<dbReference type="Pfam" id="PF19443">
    <property type="entry name" value="DAHL"/>
    <property type="match status" value="1"/>
</dbReference>
<organism evidence="9">
    <name type="scientific">mine drainage metagenome</name>
    <dbReference type="NCBI Taxonomy" id="410659"/>
    <lineage>
        <taxon>unclassified sequences</taxon>
        <taxon>metagenomes</taxon>
        <taxon>ecological metagenomes</taxon>
    </lineage>
</organism>
<keyword evidence="3" id="KW-0597">Phosphoprotein</keyword>
<comment type="catalytic activity">
    <reaction evidence="1">
        <text>ATP + protein L-histidine = ADP + protein N-phospho-L-histidine.</text>
        <dbReference type="EC" id="2.7.13.3"/>
    </reaction>
</comment>
<evidence type="ECO:0000256" key="2">
    <source>
        <dbReference type="ARBA" id="ARBA00012438"/>
    </source>
</evidence>
<comment type="caution">
    <text evidence="9">The sequence shown here is derived from an EMBL/GenBank/DDBJ whole genome shotgun (WGS) entry which is preliminary data.</text>
</comment>
<dbReference type="InterPro" id="IPR035965">
    <property type="entry name" value="PAS-like_dom_sf"/>
</dbReference>
<dbReference type="PROSITE" id="PS50113">
    <property type="entry name" value="PAC"/>
    <property type="match status" value="1"/>
</dbReference>
<dbReference type="InterPro" id="IPR004358">
    <property type="entry name" value="Sig_transdc_His_kin-like_C"/>
</dbReference>
<dbReference type="InterPro" id="IPR005467">
    <property type="entry name" value="His_kinase_dom"/>
</dbReference>
<dbReference type="PANTHER" id="PTHR43304:SF1">
    <property type="entry name" value="PAC DOMAIN-CONTAINING PROTEIN"/>
    <property type="match status" value="1"/>
</dbReference>
<sequence length="619" mass="67977">MMRGYRLPFLLLLLAVLGATLLASRLALQSGDDTSLHTRTIASFDAIARAETDLDRDVLQVAAAALPNYDPFVVHTRALRAALDQAEAQVRALGAGDSAAEWQHYRALITQKLTLADHIKRTAAFANNEENYLPAAVEAYAAHADPATIRALRQALILVLSVKIPDDLPERLQRVLPRGAARTEAATLTLHAHMLAEQRLRLRDAVDAYFQVRSHASMTAARRLYMSAYAARQEGRHRLLKALIMGSAGLLPLLAGLLALLLRAERQNRQTLEHMRKLGTAVEQSPIAIMITDAEGTIEYVNPQFQTITGYTAAEACGKTPRLLKSGRTDPAQFRALWSTIRSGMTWQGELINRRKDGSDLIEQAVISPIADENGHITHYVGMKQDITQLRRQEDLLSSVNVDLEQLLFATCHDLQEPARQIATMAQLLERTLPAGLSEEAGFALGAILTESAQLRVFVAGLSEFARAGQSRHAFSEVDLNALLAALVREMDGAGDSISLSALPVVPGDPARLFILFDTLLSNALKFRSPDRPLAITVSACRDGDLWRFEIKDNGIGIEARYLPTLIRPFSRLHPRTRYPGSGLGLITALRIARQHNGTLSIQSEPDRGTTVQVWLRGP</sequence>